<evidence type="ECO:0000313" key="1">
    <source>
        <dbReference type="EMBL" id="TKW59754.1"/>
    </source>
</evidence>
<reference evidence="1 2" key="1">
    <citation type="journal article" date="2019" name="PLoS ONE">
        <title>Comparative genome analysis indicates high evolutionary potential of pathogenicity genes in Colletotrichum tanaceti.</title>
        <authorList>
            <person name="Lelwala R.V."/>
            <person name="Korhonen P.K."/>
            <person name="Young N.D."/>
            <person name="Scott J.B."/>
            <person name="Ades P.A."/>
            <person name="Gasser R.B."/>
            <person name="Taylor P.W.J."/>
        </authorList>
    </citation>
    <scope>NUCLEOTIDE SEQUENCE [LARGE SCALE GENOMIC DNA]</scope>
    <source>
        <strain evidence="1">BRIP57314</strain>
    </source>
</reference>
<evidence type="ECO:0000313" key="2">
    <source>
        <dbReference type="Proteomes" id="UP000310108"/>
    </source>
</evidence>
<gene>
    <name evidence="1" type="ORF">CTA1_10442</name>
</gene>
<dbReference type="AlphaFoldDB" id="A0A4U6XUX5"/>
<proteinExistence type="predicted"/>
<sequence length="66" mass="7379">MSDVSVETTNGWPFTLEAFAGVAGARRHLDEEDVMGLCAALSPRGLRPQLCNRDFHSRPISQSQWY</sequence>
<dbReference type="Proteomes" id="UP000310108">
    <property type="component" value="Unassembled WGS sequence"/>
</dbReference>
<organism evidence="1 2">
    <name type="scientific">Colletotrichum tanaceti</name>
    <dbReference type="NCBI Taxonomy" id="1306861"/>
    <lineage>
        <taxon>Eukaryota</taxon>
        <taxon>Fungi</taxon>
        <taxon>Dikarya</taxon>
        <taxon>Ascomycota</taxon>
        <taxon>Pezizomycotina</taxon>
        <taxon>Sordariomycetes</taxon>
        <taxon>Hypocreomycetidae</taxon>
        <taxon>Glomerellales</taxon>
        <taxon>Glomerellaceae</taxon>
        <taxon>Colletotrichum</taxon>
        <taxon>Colletotrichum destructivum species complex</taxon>
    </lineage>
</organism>
<name>A0A4U6XUX5_9PEZI</name>
<comment type="caution">
    <text evidence="1">The sequence shown here is derived from an EMBL/GenBank/DDBJ whole genome shotgun (WGS) entry which is preliminary data.</text>
</comment>
<dbReference type="EMBL" id="PJEX01000005">
    <property type="protein sequence ID" value="TKW59754.1"/>
    <property type="molecule type" value="Genomic_DNA"/>
</dbReference>
<protein>
    <submittedName>
        <fullName evidence="1">Uncharacterized protein</fullName>
    </submittedName>
</protein>
<keyword evidence="2" id="KW-1185">Reference proteome</keyword>
<accession>A0A4U6XUX5</accession>